<dbReference type="InterPro" id="IPR012347">
    <property type="entry name" value="Ferritin-like"/>
</dbReference>
<dbReference type="EMBL" id="BK016254">
    <property type="protein sequence ID" value="DAG05272.1"/>
    <property type="molecule type" value="Genomic_DNA"/>
</dbReference>
<dbReference type="SUPFAM" id="SSF47240">
    <property type="entry name" value="Ferritin-like"/>
    <property type="match status" value="1"/>
</dbReference>
<sequence length="97" mass="11314">MIKKYSKLMIEEITSADNYINMACKMKSTDEETAENFFEMAKQELHHKDILDHALKNIIDECEDENKAEAMNVIYDFMKDIIADMEAPVLAKMKTFN</sequence>
<dbReference type="InterPro" id="IPR009078">
    <property type="entry name" value="Ferritin-like_SF"/>
</dbReference>
<name>A0A8S5VF22_9CAUD</name>
<proteinExistence type="predicted"/>
<dbReference type="Gene3D" id="1.20.1260.10">
    <property type="match status" value="1"/>
</dbReference>
<reference evidence="1" key="1">
    <citation type="journal article" date="2021" name="Proc. Natl. Acad. Sci. U.S.A.">
        <title>A Catalog of Tens of Thousands of Viruses from Human Metagenomes Reveals Hidden Associations with Chronic Diseases.</title>
        <authorList>
            <person name="Tisza M.J."/>
            <person name="Buck C.B."/>
        </authorList>
    </citation>
    <scope>NUCLEOTIDE SEQUENCE</scope>
    <source>
        <strain evidence="1">Ctbxa26</strain>
    </source>
</reference>
<organism evidence="1">
    <name type="scientific">Siphoviridae sp. ctbxa26</name>
    <dbReference type="NCBI Taxonomy" id="2825568"/>
    <lineage>
        <taxon>Viruses</taxon>
        <taxon>Duplodnaviria</taxon>
        <taxon>Heunggongvirae</taxon>
        <taxon>Uroviricota</taxon>
        <taxon>Caudoviricetes</taxon>
    </lineage>
</organism>
<evidence type="ECO:0000313" key="1">
    <source>
        <dbReference type="EMBL" id="DAG05272.1"/>
    </source>
</evidence>
<accession>A0A8S5VF22</accession>
<protein>
    <submittedName>
        <fullName evidence="1">Rubrerythrin</fullName>
    </submittedName>
</protein>